<protein>
    <submittedName>
        <fullName evidence="1">2-keto-3-deoxy-galactonokinase</fullName>
    </submittedName>
</protein>
<reference evidence="1 2" key="1">
    <citation type="submission" date="2018-03" db="EMBL/GenBank/DDBJ databases">
        <title>Rhodobacter blasticus.</title>
        <authorList>
            <person name="Meyer T.E."/>
            <person name="Miller S."/>
            <person name="Lodha T."/>
            <person name="Gandham S."/>
            <person name="Chintalapati S."/>
            <person name="Chintalapati V.R."/>
        </authorList>
    </citation>
    <scope>NUCLEOTIDE SEQUENCE [LARGE SCALE GENOMIC DNA]</scope>
    <source>
        <strain evidence="1 2">DSM 2131</strain>
    </source>
</reference>
<dbReference type="GO" id="GO:0008671">
    <property type="term" value="F:2-dehydro-3-deoxygalactonokinase activity"/>
    <property type="evidence" value="ECO:0007669"/>
    <property type="project" value="InterPro"/>
</dbReference>
<gene>
    <name evidence="1" type="ORF">C5F44_14575</name>
</gene>
<dbReference type="Pfam" id="PF05035">
    <property type="entry name" value="DGOK"/>
    <property type="match status" value="1"/>
</dbReference>
<keyword evidence="1" id="KW-0808">Transferase</keyword>
<dbReference type="GO" id="GO:0034194">
    <property type="term" value="P:D-galactonate catabolic process"/>
    <property type="evidence" value="ECO:0007669"/>
    <property type="project" value="InterPro"/>
</dbReference>
<dbReference type="InterPro" id="IPR042257">
    <property type="entry name" value="DGOK_C"/>
</dbReference>
<sequence>MKADWIAVDWGTTRLRAWAMGPDGVRAEAASDEGMGRLDRAGFEPALLRLIGGWLGSGVTPVLACGMVGSRQGWHEVPYRQVPCAPVAAGALAAVPVQDRRIAVQIVPGLAQSVPADVMRGEETQIAGALTLHPGFDGAVCLPGTHSKWAQVSAGEVVSFQTFLTGELFALLSEQSVLRHGLSEGWDDSAFDAGLAEGASRPERLMALLFRLRAEGLLSGLSGAAARSRLSGLLIGAELAAARPWWLGLPILLIGADRLCGLYARGLAAQGATARVLPATDCTLAGLALASGALKGAAA</sequence>
<name>A0A2T4J5X3_FUSBL</name>
<evidence type="ECO:0000313" key="1">
    <source>
        <dbReference type="EMBL" id="PTE13253.1"/>
    </source>
</evidence>
<dbReference type="Gene3D" id="3.30.420.300">
    <property type="entry name" value="2-keto-3-deoxy-galactonokinase, substrate binding domain"/>
    <property type="match status" value="1"/>
</dbReference>
<dbReference type="RefSeq" id="WP_107674279.1">
    <property type="nucleotide sequence ID" value="NZ_PZKE01000016.1"/>
</dbReference>
<comment type="caution">
    <text evidence="1">The sequence shown here is derived from an EMBL/GenBank/DDBJ whole genome shotgun (WGS) entry which is preliminary data.</text>
</comment>
<dbReference type="Proteomes" id="UP000241362">
    <property type="component" value="Unassembled WGS sequence"/>
</dbReference>
<organism evidence="1 2">
    <name type="scientific">Fuscovulum blasticum DSM 2131</name>
    <dbReference type="NCBI Taxonomy" id="1188250"/>
    <lineage>
        <taxon>Bacteria</taxon>
        <taxon>Pseudomonadati</taxon>
        <taxon>Pseudomonadota</taxon>
        <taxon>Alphaproteobacteria</taxon>
        <taxon>Rhodobacterales</taxon>
        <taxon>Paracoccaceae</taxon>
        <taxon>Pseudogemmobacter</taxon>
    </lineage>
</organism>
<evidence type="ECO:0000313" key="2">
    <source>
        <dbReference type="Proteomes" id="UP000241362"/>
    </source>
</evidence>
<keyword evidence="1" id="KW-0418">Kinase</keyword>
<accession>A0A2T4J5X3</accession>
<dbReference type="EMBL" id="PZKE01000016">
    <property type="protein sequence ID" value="PTE13253.1"/>
    <property type="molecule type" value="Genomic_DNA"/>
</dbReference>
<dbReference type="AlphaFoldDB" id="A0A2T4J5X3"/>
<dbReference type="InterPro" id="IPR007729">
    <property type="entry name" value="DGOK"/>
</dbReference>
<dbReference type="Gene3D" id="3.30.420.310">
    <property type="entry name" value="2-keto-3-deoxy-galactonokinase, C-terminal domain"/>
    <property type="match status" value="1"/>
</dbReference>
<keyword evidence="2" id="KW-1185">Reference proteome</keyword>
<proteinExistence type="predicted"/>
<dbReference type="InterPro" id="IPR042258">
    <property type="entry name" value="DGOK_N"/>
</dbReference>